<proteinExistence type="predicted"/>
<sequence>MFTKSAPFYDALYHFVDYEGATRRLHELVQQRAPTATTLLDVGCGTGRHLQHLRQWYDVAGLDLDPQLLVAARERCPGVPFHEASMVDFALPERFDVVTCLFSAIGYVQTPEVMHQAVGTMAAHLNPGGVLVVEPWFEPDRYWSDTITANHHDAPDLKICWMYTSKRDGDVSVLDIQYLVGTPDRVEHLSEQHRIGLFTQEQHLAAMADAGLTGLEHDPAGLVGRGLYVGTRPRS</sequence>
<dbReference type="Gene3D" id="2.20.130.10">
    <property type="entry name" value="CAC2371-like domains"/>
    <property type="match status" value="1"/>
</dbReference>
<organism evidence="2 3">
    <name type="scientific">Geodermatophilus maliterrae</name>
    <dbReference type="NCBI Taxonomy" id="3162531"/>
    <lineage>
        <taxon>Bacteria</taxon>
        <taxon>Bacillati</taxon>
        <taxon>Actinomycetota</taxon>
        <taxon>Actinomycetes</taxon>
        <taxon>Geodermatophilales</taxon>
        <taxon>Geodermatophilaceae</taxon>
        <taxon>Geodermatophilus</taxon>
    </lineage>
</organism>
<dbReference type="RefSeq" id="WP_369210211.1">
    <property type="nucleotide sequence ID" value="NZ_JBFNXQ010000126.1"/>
</dbReference>
<evidence type="ECO:0000259" key="1">
    <source>
        <dbReference type="Pfam" id="PF13649"/>
    </source>
</evidence>
<dbReference type="InterPro" id="IPR041698">
    <property type="entry name" value="Methyltransf_25"/>
</dbReference>
<dbReference type="GO" id="GO:0032259">
    <property type="term" value="P:methylation"/>
    <property type="evidence" value="ECO:0007669"/>
    <property type="project" value="UniProtKB-KW"/>
</dbReference>
<dbReference type="GO" id="GO:0102208">
    <property type="term" value="F:2-polyprenyl-6-hydroxyphenol methylase activity"/>
    <property type="evidence" value="ECO:0007669"/>
    <property type="project" value="UniProtKB-EC"/>
</dbReference>
<dbReference type="Gene3D" id="3.40.50.150">
    <property type="entry name" value="Vaccinia Virus protein VP39"/>
    <property type="match status" value="1"/>
</dbReference>
<feature type="domain" description="Methyltransferase" evidence="1">
    <location>
        <begin position="40"/>
        <end position="129"/>
    </location>
</feature>
<dbReference type="EC" id="2.1.1.222" evidence="2"/>
<name>A0ABV3XLE4_9ACTN</name>
<dbReference type="PANTHER" id="PTHR43464">
    <property type="entry name" value="METHYLTRANSFERASE"/>
    <property type="match status" value="1"/>
</dbReference>
<dbReference type="CDD" id="cd02440">
    <property type="entry name" value="AdoMet_MTases"/>
    <property type="match status" value="1"/>
</dbReference>
<comment type="caution">
    <text evidence="2">The sequence shown here is derived from an EMBL/GenBank/DDBJ whole genome shotgun (WGS) entry which is preliminary data.</text>
</comment>
<accession>A0ABV3XLE4</accession>
<keyword evidence="3" id="KW-1185">Reference proteome</keyword>
<dbReference type="GO" id="GO:0061542">
    <property type="term" value="F:3-demethylubiquinol 3-O-methyltransferase activity"/>
    <property type="evidence" value="ECO:0007669"/>
    <property type="project" value="UniProtKB-EC"/>
</dbReference>
<dbReference type="InterPro" id="IPR029063">
    <property type="entry name" value="SAM-dependent_MTases_sf"/>
</dbReference>
<dbReference type="Pfam" id="PF13649">
    <property type="entry name" value="Methyltransf_25"/>
    <property type="match status" value="1"/>
</dbReference>
<evidence type="ECO:0000313" key="2">
    <source>
        <dbReference type="EMBL" id="MEX5721408.1"/>
    </source>
</evidence>
<reference evidence="2 3" key="1">
    <citation type="submission" date="2024-06" db="EMBL/GenBank/DDBJ databases">
        <title>Draft genome sequence of Geodermatophilus badlandi, a novel member of the Geodermatophilaceae isolated from badland sedimentary rocks in the Red desert, Wyoming, USA.</title>
        <authorList>
            <person name="Ben Tekaya S."/>
            <person name="Nouioui I."/>
            <person name="Flores G.M."/>
            <person name="Shaal M.N."/>
            <person name="Bredoire F."/>
            <person name="Basile F."/>
            <person name="Van Diepen L."/>
            <person name="Ward N.L."/>
        </authorList>
    </citation>
    <scope>NUCLEOTIDE SEQUENCE [LARGE SCALE GENOMIC DNA]</scope>
    <source>
        <strain evidence="2 3">WL48A</strain>
    </source>
</reference>
<dbReference type="Proteomes" id="UP001560045">
    <property type="component" value="Unassembled WGS sequence"/>
</dbReference>
<dbReference type="SUPFAM" id="SSF53335">
    <property type="entry name" value="S-adenosyl-L-methionine-dependent methyltransferases"/>
    <property type="match status" value="1"/>
</dbReference>
<dbReference type="PANTHER" id="PTHR43464:SF92">
    <property type="entry name" value="SLR1071 PROTEIN"/>
    <property type="match status" value="1"/>
</dbReference>
<dbReference type="EMBL" id="JBFNXQ010000126">
    <property type="protein sequence ID" value="MEX5721408.1"/>
    <property type="molecule type" value="Genomic_DNA"/>
</dbReference>
<gene>
    <name evidence="2" type="ORF">ABQ292_23920</name>
</gene>
<evidence type="ECO:0000313" key="3">
    <source>
        <dbReference type="Proteomes" id="UP001560045"/>
    </source>
</evidence>
<dbReference type="EC" id="2.1.1.64" evidence="2"/>
<protein>
    <submittedName>
        <fullName evidence="2">Class I SAM-dependent methyltransferase</fullName>
        <ecNumber evidence="2">2.1.1.222</ecNumber>
        <ecNumber evidence="2">2.1.1.64</ecNumber>
    </submittedName>
</protein>
<keyword evidence="2" id="KW-0808">Transferase</keyword>
<keyword evidence="2" id="KW-0489">Methyltransferase</keyword>